<organism evidence="1 2">
    <name type="scientific">Batillaria attramentaria</name>
    <dbReference type="NCBI Taxonomy" id="370345"/>
    <lineage>
        <taxon>Eukaryota</taxon>
        <taxon>Metazoa</taxon>
        <taxon>Spiralia</taxon>
        <taxon>Lophotrochozoa</taxon>
        <taxon>Mollusca</taxon>
        <taxon>Gastropoda</taxon>
        <taxon>Caenogastropoda</taxon>
        <taxon>Sorbeoconcha</taxon>
        <taxon>Cerithioidea</taxon>
        <taxon>Batillariidae</taxon>
        <taxon>Batillaria</taxon>
    </lineage>
</organism>
<evidence type="ECO:0000313" key="2">
    <source>
        <dbReference type="Proteomes" id="UP001519460"/>
    </source>
</evidence>
<protein>
    <submittedName>
        <fullName evidence="1">Uncharacterized protein</fullName>
    </submittedName>
</protein>
<name>A0ABD0KI09_9CAEN</name>
<dbReference type="EMBL" id="JACVVK020000177">
    <property type="protein sequence ID" value="KAK7486576.1"/>
    <property type="molecule type" value="Genomic_DNA"/>
</dbReference>
<comment type="caution">
    <text evidence="1">The sequence shown here is derived from an EMBL/GenBank/DDBJ whole genome shotgun (WGS) entry which is preliminary data.</text>
</comment>
<sequence>MHGHCHFPLTRGYIYKTVDIKPDTEDRRRLTGQQGLPVLWANPVFSGYATRQTPQTTLLFFLDFPPIYCALSAAQIGHWQRELASLFEELAD</sequence>
<gene>
    <name evidence="1" type="ORF">BaRGS_00022242</name>
</gene>
<keyword evidence="2" id="KW-1185">Reference proteome</keyword>
<accession>A0ABD0KI09</accession>
<evidence type="ECO:0000313" key="1">
    <source>
        <dbReference type="EMBL" id="KAK7486576.1"/>
    </source>
</evidence>
<reference evidence="1 2" key="1">
    <citation type="journal article" date="2023" name="Sci. Data">
        <title>Genome assembly of the Korean intertidal mud-creeper Batillaria attramentaria.</title>
        <authorList>
            <person name="Patra A.K."/>
            <person name="Ho P.T."/>
            <person name="Jun S."/>
            <person name="Lee S.J."/>
            <person name="Kim Y."/>
            <person name="Won Y.J."/>
        </authorList>
    </citation>
    <scope>NUCLEOTIDE SEQUENCE [LARGE SCALE GENOMIC DNA]</scope>
    <source>
        <strain evidence="1">Wonlab-2016</strain>
    </source>
</reference>
<dbReference type="AlphaFoldDB" id="A0ABD0KI09"/>
<dbReference type="Proteomes" id="UP001519460">
    <property type="component" value="Unassembled WGS sequence"/>
</dbReference>
<proteinExistence type="predicted"/>